<feature type="transmembrane region" description="Helical" evidence="1">
    <location>
        <begin position="199"/>
        <end position="217"/>
    </location>
</feature>
<gene>
    <name evidence="2" type="ORF">GCM10011585_19820</name>
</gene>
<comment type="caution">
    <text evidence="2">The sequence shown here is derived from an EMBL/GenBank/DDBJ whole genome shotgun (WGS) entry which is preliminary data.</text>
</comment>
<reference evidence="2" key="2">
    <citation type="submission" date="2020-09" db="EMBL/GenBank/DDBJ databases">
        <authorList>
            <person name="Sun Q."/>
            <person name="Zhou Y."/>
        </authorList>
    </citation>
    <scope>NUCLEOTIDE SEQUENCE</scope>
    <source>
        <strain evidence="2">CGMCC 1.12997</strain>
    </source>
</reference>
<evidence type="ECO:0008006" key="4">
    <source>
        <dbReference type="Google" id="ProtNLM"/>
    </source>
</evidence>
<keyword evidence="3" id="KW-1185">Reference proteome</keyword>
<evidence type="ECO:0000313" key="3">
    <source>
        <dbReference type="Proteomes" id="UP000647241"/>
    </source>
</evidence>
<accession>A0A917M3H8</accession>
<dbReference type="AlphaFoldDB" id="A0A917M3H8"/>
<evidence type="ECO:0000313" key="2">
    <source>
        <dbReference type="EMBL" id="GGG76855.1"/>
    </source>
</evidence>
<keyword evidence="1" id="KW-0812">Transmembrane</keyword>
<sequence>MIFPPYLALLLFPAMLLLLELGRRFRLSRKHPVQSNAVEGAVFALFGLLLAFTFSGAVTRYDAHRQLLTQETNDIGTAYLRLDLLPASSQPALRQLFRDYTTSRLHLFDAVQEEVSPESQRLQREIWRQSVAAASAPGASADATKLLLPALNDMIDITATRQNAFNMHPPVIVFLLLFAFSLGCAFLAGYGMTAVPRNWLYIVALAAAVTLTIYATLEIEFPRQGLIRLTNTDNTLINLRSSMN</sequence>
<reference evidence="2" key="1">
    <citation type="journal article" date="2014" name="Int. J. Syst. Evol. Microbiol.">
        <title>Complete genome sequence of Corynebacterium casei LMG S-19264T (=DSM 44701T), isolated from a smear-ripened cheese.</title>
        <authorList>
            <consortium name="US DOE Joint Genome Institute (JGI-PGF)"/>
            <person name="Walter F."/>
            <person name="Albersmeier A."/>
            <person name="Kalinowski J."/>
            <person name="Ruckert C."/>
        </authorList>
    </citation>
    <scope>NUCLEOTIDE SEQUENCE</scope>
    <source>
        <strain evidence="2">CGMCC 1.12997</strain>
    </source>
</reference>
<dbReference type="Proteomes" id="UP000647241">
    <property type="component" value="Unassembled WGS sequence"/>
</dbReference>
<organism evidence="2 3">
    <name type="scientific">Edaphobacter dinghuensis</name>
    <dbReference type="NCBI Taxonomy" id="1560005"/>
    <lineage>
        <taxon>Bacteria</taxon>
        <taxon>Pseudomonadati</taxon>
        <taxon>Acidobacteriota</taxon>
        <taxon>Terriglobia</taxon>
        <taxon>Terriglobales</taxon>
        <taxon>Acidobacteriaceae</taxon>
        <taxon>Edaphobacter</taxon>
    </lineage>
</organism>
<keyword evidence="1" id="KW-0472">Membrane</keyword>
<keyword evidence="1" id="KW-1133">Transmembrane helix</keyword>
<name>A0A917M3H8_9BACT</name>
<dbReference type="InterPro" id="IPR025333">
    <property type="entry name" value="DUF4239"/>
</dbReference>
<dbReference type="Pfam" id="PF14023">
    <property type="entry name" value="Bestrophin-like"/>
    <property type="match status" value="1"/>
</dbReference>
<feature type="transmembrane region" description="Helical" evidence="1">
    <location>
        <begin position="40"/>
        <end position="58"/>
    </location>
</feature>
<feature type="transmembrane region" description="Helical" evidence="1">
    <location>
        <begin position="171"/>
        <end position="193"/>
    </location>
</feature>
<evidence type="ECO:0000256" key="1">
    <source>
        <dbReference type="SAM" id="Phobius"/>
    </source>
</evidence>
<protein>
    <recommendedName>
        <fullName evidence="4">DUF4239 domain-containing protein</fullName>
    </recommendedName>
</protein>
<dbReference type="RefSeq" id="WP_188553978.1">
    <property type="nucleotide sequence ID" value="NZ_BMGT01000002.1"/>
</dbReference>
<dbReference type="EMBL" id="BMGT01000002">
    <property type="protein sequence ID" value="GGG76855.1"/>
    <property type="molecule type" value="Genomic_DNA"/>
</dbReference>
<proteinExistence type="predicted"/>